<evidence type="ECO:0000256" key="7">
    <source>
        <dbReference type="ARBA" id="ARBA00053369"/>
    </source>
</evidence>
<dbReference type="PANTHER" id="PTHR43213:SF5">
    <property type="entry name" value="BIFUNCTIONAL DTTP_UTP PYROPHOSPHATASE_METHYLTRANSFERASE PROTEIN-RELATED"/>
    <property type="match status" value="1"/>
</dbReference>
<dbReference type="FunFam" id="3.90.950.10:FF:000005">
    <property type="entry name" value="7-methyl-GTP pyrophosphatase"/>
    <property type="match status" value="1"/>
</dbReference>
<dbReference type="Gene3D" id="3.90.950.10">
    <property type="match status" value="1"/>
</dbReference>
<comment type="catalytic activity">
    <reaction evidence="6">
        <text>N(7)-methyl-GTP + H2O = N(7)-methyl-GMP + diphosphate + H(+)</text>
        <dbReference type="Rhea" id="RHEA:58744"/>
        <dbReference type="ChEBI" id="CHEBI:15377"/>
        <dbReference type="ChEBI" id="CHEBI:15378"/>
        <dbReference type="ChEBI" id="CHEBI:33019"/>
        <dbReference type="ChEBI" id="CHEBI:58285"/>
        <dbReference type="ChEBI" id="CHEBI:87133"/>
    </reaction>
</comment>
<dbReference type="NCBIfam" id="TIGR00172">
    <property type="entry name" value="maf"/>
    <property type="match status" value="1"/>
</dbReference>
<dbReference type="KEGG" id="asip:AQUSIP_20490"/>
<dbReference type="SUPFAM" id="SSF52972">
    <property type="entry name" value="ITPase-like"/>
    <property type="match status" value="1"/>
</dbReference>
<accession>A0A5E4PIE7</accession>
<dbReference type="RefSeq" id="WP_148340028.1">
    <property type="nucleotide sequence ID" value="NZ_LR699119.1"/>
</dbReference>
<organism evidence="10 11">
    <name type="scientific">Aquicella siphonis</name>
    <dbReference type="NCBI Taxonomy" id="254247"/>
    <lineage>
        <taxon>Bacteria</taxon>
        <taxon>Pseudomonadati</taxon>
        <taxon>Pseudomonadota</taxon>
        <taxon>Gammaproteobacteria</taxon>
        <taxon>Legionellales</taxon>
        <taxon>Coxiellaceae</taxon>
        <taxon>Aquicella</taxon>
    </lineage>
</organism>
<evidence type="ECO:0000256" key="2">
    <source>
        <dbReference type="ARBA" id="ARBA00004496"/>
    </source>
</evidence>
<comment type="caution">
    <text evidence="9">Lacks conserved residue(s) required for the propagation of feature annotation.</text>
</comment>
<dbReference type="HAMAP" id="MF_00528">
    <property type="entry name" value="Maf"/>
    <property type="match status" value="1"/>
</dbReference>
<reference evidence="10 11" key="1">
    <citation type="submission" date="2019-08" db="EMBL/GenBank/DDBJ databases">
        <authorList>
            <person name="Guy L."/>
        </authorList>
    </citation>
    <scope>NUCLEOTIDE SEQUENCE [LARGE SCALE GENOMIC DNA]</scope>
    <source>
        <strain evidence="10 11">SGT-108</strain>
    </source>
</reference>
<gene>
    <name evidence="10" type="primary">yceF</name>
    <name evidence="10" type="ORF">AQUSIP_20490</name>
</gene>
<dbReference type="PANTHER" id="PTHR43213">
    <property type="entry name" value="BIFUNCTIONAL DTTP/UTP PYROPHOSPHATASE/METHYLTRANSFERASE PROTEIN-RELATED"/>
    <property type="match status" value="1"/>
</dbReference>
<dbReference type="InterPro" id="IPR029001">
    <property type="entry name" value="ITPase-like_fam"/>
</dbReference>
<sequence length="199" mass="22128">MTDSRIPLLVLSSSSPARRALLKRLPLPHAVFSPDIDETPLPDEDVKSMVRRLAELKARKAASAFPGALVIGCDQVGILEDTVLCKPLTHETAVHQLRRMSGKAIRFYTAICLFDTRNQQLQSAIEIYDVHFRELSDARINQYLQHEKPYHCAGSFQAEGLGVVLINQFHGDDYTALIGLPLIRLVDMLEKAGVNPLGE</sequence>
<comment type="catalytic activity">
    <reaction evidence="9">
        <text>a 2'-deoxyribonucleoside 5'-triphosphate + H2O = a 2'-deoxyribonucleoside 5'-phosphate + diphosphate + H(+)</text>
        <dbReference type="Rhea" id="RHEA:44644"/>
        <dbReference type="ChEBI" id="CHEBI:15377"/>
        <dbReference type="ChEBI" id="CHEBI:15378"/>
        <dbReference type="ChEBI" id="CHEBI:33019"/>
        <dbReference type="ChEBI" id="CHEBI:61560"/>
        <dbReference type="ChEBI" id="CHEBI:65317"/>
        <dbReference type="EC" id="3.6.1.9"/>
    </reaction>
</comment>
<protein>
    <recommendedName>
        <fullName evidence="9">Nucleoside triphosphate pyrophosphatase</fullName>
        <ecNumber evidence="9">3.6.1.9</ecNumber>
    </recommendedName>
    <alternativeName>
        <fullName evidence="9">Nucleotide pyrophosphatase</fullName>
        <shortName evidence="9">Nucleotide PPase</shortName>
    </alternativeName>
</protein>
<comment type="function">
    <text evidence="9">Nucleoside triphosphate pyrophosphatase. May have a dual role in cell division arrest and in preventing the incorporation of modified nucleotides into cellular nucleic acids.</text>
</comment>
<dbReference type="InterPro" id="IPR003697">
    <property type="entry name" value="Maf-like"/>
</dbReference>
<keyword evidence="3 9" id="KW-0963">Cytoplasm</keyword>
<comment type="cofactor">
    <cofactor evidence="1 9">
        <name>a divalent metal cation</name>
        <dbReference type="ChEBI" id="CHEBI:60240"/>
    </cofactor>
</comment>
<dbReference type="EMBL" id="LR699119">
    <property type="protein sequence ID" value="VVC76724.1"/>
    <property type="molecule type" value="Genomic_DNA"/>
</dbReference>
<comment type="similarity">
    <text evidence="8">Belongs to the Maf family. YceF subfamily.</text>
</comment>
<dbReference type="Proteomes" id="UP000324194">
    <property type="component" value="Chromosome 1"/>
</dbReference>
<dbReference type="Pfam" id="PF02545">
    <property type="entry name" value="Maf"/>
    <property type="match status" value="1"/>
</dbReference>
<dbReference type="EC" id="3.6.1.9" evidence="9"/>
<evidence type="ECO:0000256" key="1">
    <source>
        <dbReference type="ARBA" id="ARBA00001968"/>
    </source>
</evidence>
<keyword evidence="5 9" id="KW-0546">Nucleotide metabolism</keyword>
<dbReference type="AlphaFoldDB" id="A0A5E4PIE7"/>
<dbReference type="PIRSF" id="PIRSF006305">
    <property type="entry name" value="Maf"/>
    <property type="match status" value="1"/>
</dbReference>
<keyword evidence="4 9" id="KW-0378">Hydrolase</keyword>
<evidence type="ECO:0000256" key="6">
    <source>
        <dbReference type="ARBA" id="ARBA00050213"/>
    </source>
</evidence>
<comment type="subcellular location">
    <subcellularLocation>
        <location evidence="2 9">Cytoplasm</location>
    </subcellularLocation>
</comment>
<comment type="catalytic activity">
    <reaction evidence="9">
        <text>a ribonucleoside 5'-triphosphate + H2O = a ribonucleoside 5'-phosphate + diphosphate + H(+)</text>
        <dbReference type="Rhea" id="RHEA:23996"/>
        <dbReference type="ChEBI" id="CHEBI:15377"/>
        <dbReference type="ChEBI" id="CHEBI:15378"/>
        <dbReference type="ChEBI" id="CHEBI:33019"/>
        <dbReference type="ChEBI" id="CHEBI:58043"/>
        <dbReference type="ChEBI" id="CHEBI:61557"/>
        <dbReference type="EC" id="3.6.1.9"/>
    </reaction>
</comment>
<dbReference type="GO" id="GO:0047429">
    <property type="term" value="F:nucleoside triphosphate diphosphatase activity"/>
    <property type="evidence" value="ECO:0007669"/>
    <property type="project" value="UniProtKB-EC"/>
</dbReference>
<keyword evidence="11" id="KW-1185">Reference proteome</keyword>
<evidence type="ECO:0000256" key="8">
    <source>
        <dbReference type="ARBA" id="ARBA00060749"/>
    </source>
</evidence>
<evidence type="ECO:0000256" key="9">
    <source>
        <dbReference type="HAMAP-Rule" id="MF_00528"/>
    </source>
</evidence>
<evidence type="ECO:0000313" key="11">
    <source>
        <dbReference type="Proteomes" id="UP000324194"/>
    </source>
</evidence>
<dbReference type="CDD" id="cd00555">
    <property type="entry name" value="Maf"/>
    <property type="match status" value="1"/>
</dbReference>
<evidence type="ECO:0000256" key="4">
    <source>
        <dbReference type="ARBA" id="ARBA00022801"/>
    </source>
</evidence>
<evidence type="ECO:0000313" key="10">
    <source>
        <dbReference type="EMBL" id="VVC76724.1"/>
    </source>
</evidence>
<proteinExistence type="inferred from homology"/>
<name>A0A5E4PIE7_9COXI</name>
<dbReference type="GO" id="GO:0005737">
    <property type="term" value="C:cytoplasm"/>
    <property type="evidence" value="ECO:0007669"/>
    <property type="project" value="UniProtKB-SubCell"/>
</dbReference>
<dbReference type="GO" id="GO:0009117">
    <property type="term" value="P:nucleotide metabolic process"/>
    <property type="evidence" value="ECO:0007669"/>
    <property type="project" value="UniProtKB-KW"/>
</dbReference>
<feature type="active site" description="Proton acceptor" evidence="9">
    <location>
        <position position="74"/>
    </location>
</feature>
<comment type="function">
    <text evidence="7">Nucleoside triphosphate pyrophosphatase that hydrolyzes 7-methyl-GTP (m(7)GTP). May have a dual role in cell division arrest and in preventing the incorporation of modified nucleotides into cellular nucleic acids.</text>
</comment>
<evidence type="ECO:0000256" key="3">
    <source>
        <dbReference type="ARBA" id="ARBA00022490"/>
    </source>
</evidence>
<evidence type="ECO:0000256" key="5">
    <source>
        <dbReference type="ARBA" id="ARBA00023080"/>
    </source>
</evidence>
<dbReference type="OrthoDB" id="9813694at2"/>